<dbReference type="AlphaFoldDB" id="A0A8X7RDB8"/>
<keyword evidence="2" id="KW-0812">Transmembrane</keyword>
<organism evidence="3 4">
    <name type="scientific">Brassica carinata</name>
    <name type="common">Ethiopian mustard</name>
    <name type="synonym">Abyssinian cabbage</name>
    <dbReference type="NCBI Taxonomy" id="52824"/>
    <lineage>
        <taxon>Eukaryota</taxon>
        <taxon>Viridiplantae</taxon>
        <taxon>Streptophyta</taxon>
        <taxon>Embryophyta</taxon>
        <taxon>Tracheophyta</taxon>
        <taxon>Spermatophyta</taxon>
        <taxon>Magnoliopsida</taxon>
        <taxon>eudicotyledons</taxon>
        <taxon>Gunneridae</taxon>
        <taxon>Pentapetalae</taxon>
        <taxon>rosids</taxon>
        <taxon>malvids</taxon>
        <taxon>Brassicales</taxon>
        <taxon>Brassicaceae</taxon>
        <taxon>Brassiceae</taxon>
        <taxon>Brassica</taxon>
    </lineage>
</organism>
<keyword evidence="4" id="KW-1185">Reference proteome</keyword>
<feature type="compositionally biased region" description="Basic and acidic residues" evidence="1">
    <location>
        <begin position="29"/>
        <end position="43"/>
    </location>
</feature>
<keyword evidence="2" id="KW-0472">Membrane</keyword>
<protein>
    <submittedName>
        <fullName evidence="3">Uncharacterized protein</fullName>
    </submittedName>
</protein>
<feature type="region of interest" description="Disordered" evidence="1">
    <location>
        <begin position="22"/>
        <end position="43"/>
    </location>
</feature>
<dbReference type="Proteomes" id="UP000886595">
    <property type="component" value="Unassembled WGS sequence"/>
</dbReference>
<evidence type="ECO:0000313" key="3">
    <source>
        <dbReference type="EMBL" id="KAG2285612.1"/>
    </source>
</evidence>
<comment type="caution">
    <text evidence="3">The sequence shown here is derived from an EMBL/GenBank/DDBJ whole genome shotgun (WGS) entry which is preliminary data.</text>
</comment>
<evidence type="ECO:0000313" key="4">
    <source>
        <dbReference type="Proteomes" id="UP000886595"/>
    </source>
</evidence>
<gene>
    <name evidence="3" type="ORF">Bca52824_045216</name>
</gene>
<keyword evidence="2" id="KW-1133">Transmembrane helix</keyword>
<accession>A0A8X7RDB8</accession>
<reference evidence="3 4" key="1">
    <citation type="submission" date="2020-02" db="EMBL/GenBank/DDBJ databases">
        <authorList>
            <person name="Ma Q."/>
            <person name="Huang Y."/>
            <person name="Song X."/>
            <person name="Pei D."/>
        </authorList>
    </citation>
    <scope>NUCLEOTIDE SEQUENCE [LARGE SCALE GENOMIC DNA]</scope>
    <source>
        <strain evidence="3">Sxm20200214</strain>
        <tissue evidence="3">Leaf</tissue>
    </source>
</reference>
<sequence>MVVVNNFLGFLTNVVTRGGHAVDGNLNLPKHDNGKGEENSRESKLSTYVGGKLIMVKARTSVPSRVLPTLSLEVSSAADVQCFSGKSPDVFFTGDCCISLDASASFVQIPVRTPYSQRSPLFLSPGTDELFHPPFEAPLTPSDTRSGSSPWLDLKSFRSFLSLLFPTMMMMHAFSLLRSLVGRR</sequence>
<dbReference type="OrthoDB" id="10441930at2759"/>
<evidence type="ECO:0000256" key="1">
    <source>
        <dbReference type="SAM" id="MobiDB-lite"/>
    </source>
</evidence>
<proteinExistence type="predicted"/>
<dbReference type="EMBL" id="JAAMPC010000010">
    <property type="protein sequence ID" value="KAG2285612.1"/>
    <property type="molecule type" value="Genomic_DNA"/>
</dbReference>
<name>A0A8X7RDB8_BRACI</name>
<feature type="transmembrane region" description="Helical" evidence="2">
    <location>
        <begin position="160"/>
        <end position="181"/>
    </location>
</feature>
<evidence type="ECO:0000256" key="2">
    <source>
        <dbReference type="SAM" id="Phobius"/>
    </source>
</evidence>